<sequence length="214" mass="24446">MARKYVYGIYPTVIEAEEAVAYILNQGVPRNSVAVVGNVEHAYHGEADFIVYEALLDDQADNRGFFARIFDWSNDANDSDEFVDVDFKQYKDSLDRDELLVLIDQVYEERIPLFNSAAVNDNDDTETIEKPKMKERDIEVTPEEMAYSDEELMNVGLDAETTSSPFADADFPYSDEELMNEGTLDSLDSETAYDERTFLRHDETIEPNDMDDAL</sequence>
<keyword evidence="2" id="KW-1185">Reference proteome</keyword>
<gene>
    <name evidence="1" type="ORF">NRE15_07165</name>
</gene>
<accession>A0ABY5P9X9</accession>
<evidence type="ECO:0000313" key="2">
    <source>
        <dbReference type="Proteomes" id="UP001315967"/>
    </source>
</evidence>
<name>A0ABY5P9X9_9LACT</name>
<protein>
    <submittedName>
        <fullName evidence="1">Uncharacterized protein</fullName>
    </submittedName>
</protein>
<reference evidence="1 2" key="1">
    <citation type="submission" date="2022-08" db="EMBL/GenBank/DDBJ databases">
        <title>Aerococcaceae sp. nov isolated from spoiled eye mask.</title>
        <authorList>
            <person name="Zhou G."/>
            <person name="Xie X.-B."/>
            <person name="Shi Q.-S."/>
            <person name="Wang Y.-S."/>
            <person name="Wen X."/>
            <person name="Peng H."/>
            <person name="Yang X.-J."/>
            <person name="Tao H.-B."/>
            <person name="Huang X.-M."/>
        </authorList>
    </citation>
    <scope>NUCLEOTIDE SEQUENCE [LARGE SCALE GENOMIC DNA]</scope>
    <source>
        <strain evidence="2">DM20194951</strain>
    </source>
</reference>
<dbReference type="Proteomes" id="UP001315967">
    <property type="component" value="Chromosome"/>
</dbReference>
<organism evidence="1 2">
    <name type="scientific">Fundicoccus culcitae</name>
    <dbReference type="NCBI Taxonomy" id="2969821"/>
    <lineage>
        <taxon>Bacteria</taxon>
        <taxon>Bacillati</taxon>
        <taxon>Bacillota</taxon>
        <taxon>Bacilli</taxon>
        <taxon>Lactobacillales</taxon>
        <taxon>Aerococcaceae</taxon>
        <taxon>Fundicoccus</taxon>
    </lineage>
</organism>
<proteinExistence type="predicted"/>
<dbReference type="RefSeq" id="WP_313794904.1">
    <property type="nucleotide sequence ID" value="NZ_CP102453.1"/>
</dbReference>
<evidence type="ECO:0000313" key="1">
    <source>
        <dbReference type="EMBL" id="UUX35416.1"/>
    </source>
</evidence>
<dbReference type="EMBL" id="CP102453">
    <property type="protein sequence ID" value="UUX35416.1"/>
    <property type="molecule type" value="Genomic_DNA"/>
</dbReference>